<name>A8ZXN3_DESOH</name>
<dbReference type="eggNOG" id="ENOG5033WYS">
    <property type="taxonomic scope" value="Bacteria"/>
</dbReference>
<keyword evidence="2" id="KW-1185">Reference proteome</keyword>
<gene>
    <name evidence="1" type="ordered locus">Dole_1185</name>
</gene>
<proteinExistence type="predicted"/>
<protein>
    <submittedName>
        <fullName evidence="1">Uncharacterized protein</fullName>
    </submittedName>
</protein>
<dbReference type="HOGENOM" id="CLU_803949_0_0_7"/>
<dbReference type="EMBL" id="CP000859">
    <property type="protein sequence ID" value="ABW66991.1"/>
    <property type="molecule type" value="Genomic_DNA"/>
</dbReference>
<dbReference type="KEGG" id="dol:Dole_1185"/>
<reference evidence="1 2" key="1">
    <citation type="submission" date="2007-10" db="EMBL/GenBank/DDBJ databases">
        <title>Complete sequence of Desulfococcus oleovorans Hxd3.</title>
        <authorList>
            <consortium name="US DOE Joint Genome Institute"/>
            <person name="Copeland A."/>
            <person name="Lucas S."/>
            <person name="Lapidus A."/>
            <person name="Barry K."/>
            <person name="Glavina del Rio T."/>
            <person name="Dalin E."/>
            <person name="Tice H."/>
            <person name="Pitluck S."/>
            <person name="Kiss H."/>
            <person name="Brettin T."/>
            <person name="Bruce D."/>
            <person name="Detter J.C."/>
            <person name="Han C."/>
            <person name="Schmutz J."/>
            <person name="Larimer F."/>
            <person name="Land M."/>
            <person name="Hauser L."/>
            <person name="Kyrpides N."/>
            <person name="Kim E."/>
            <person name="Wawrik B."/>
            <person name="Richardson P."/>
        </authorList>
    </citation>
    <scope>NUCLEOTIDE SEQUENCE [LARGE SCALE GENOMIC DNA]</scope>
    <source>
        <strain evidence="2">DSM 6200 / JCM 39069 / Hxd3</strain>
    </source>
</reference>
<organism evidence="1 2">
    <name type="scientific">Desulfosudis oleivorans (strain DSM 6200 / JCM 39069 / Hxd3)</name>
    <name type="common">Desulfococcus oleovorans</name>
    <dbReference type="NCBI Taxonomy" id="96561"/>
    <lineage>
        <taxon>Bacteria</taxon>
        <taxon>Pseudomonadati</taxon>
        <taxon>Thermodesulfobacteriota</taxon>
        <taxon>Desulfobacteria</taxon>
        <taxon>Desulfobacterales</taxon>
        <taxon>Desulfosudaceae</taxon>
        <taxon>Desulfosudis</taxon>
    </lineage>
</organism>
<dbReference type="Proteomes" id="UP000008561">
    <property type="component" value="Chromosome"/>
</dbReference>
<accession>A8ZXN3</accession>
<dbReference type="AlphaFoldDB" id="A8ZXN3"/>
<sequence>MDTAREKHIEKSGCFPNGDGTPSFEAAIWDYFAHFQCRPPVDPLCAAYAEAVNSCNVVPADKRPSRNHYLLHLASVNRLLKFIYRGGNENLADFQIALRRLTGLRSSFGMNDAEIDKLAVAVQSNGEEAVKKFARLISDTLGNSEPLWWAAFAHEIGELADLTDWTDAVQKTGLGHLERDTWLIAWRYSPEIAGRLYRPTVAEAGLNGFHFPSPPKAAYGITMPLEEGQPAVRELIHPPLKGEVSEEACIGCFGKIERDPVELHDVDDALLWFKKRRRAHGEYLALHHRLAKAWLQRHREIV</sequence>
<evidence type="ECO:0000313" key="2">
    <source>
        <dbReference type="Proteomes" id="UP000008561"/>
    </source>
</evidence>
<evidence type="ECO:0000313" key="1">
    <source>
        <dbReference type="EMBL" id="ABW66991.1"/>
    </source>
</evidence>